<dbReference type="GO" id="GO:0005524">
    <property type="term" value="F:ATP binding"/>
    <property type="evidence" value="ECO:0007669"/>
    <property type="project" value="UniProtKB-KW"/>
</dbReference>
<dbReference type="OrthoDB" id="5296765at2"/>
<dbReference type="InterPro" id="IPR017871">
    <property type="entry name" value="ABC_transporter-like_CS"/>
</dbReference>
<dbReference type="SMART" id="SM00382">
    <property type="entry name" value="AAA"/>
    <property type="match status" value="1"/>
</dbReference>
<evidence type="ECO:0000256" key="5">
    <source>
        <dbReference type="ARBA" id="ARBA00022741"/>
    </source>
</evidence>
<dbReference type="Pfam" id="PF00005">
    <property type="entry name" value="ABC_tran"/>
    <property type="match status" value="1"/>
</dbReference>
<keyword evidence="2" id="KW-0813">Transport</keyword>
<dbReference type="PROSITE" id="PS00211">
    <property type="entry name" value="ABC_TRANSPORTER_1"/>
    <property type="match status" value="1"/>
</dbReference>
<protein>
    <submittedName>
        <fullName evidence="11">ABC transporter ATP-binding protein</fullName>
    </submittedName>
</protein>
<dbReference type="GO" id="GO:0016887">
    <property type="term" value="F:ATP hydrolysis activity"/>
    <property type="evidence" value="ECO:0007669"/>
    <property type="project" value="InterPro"/>
</dbReference>
<dbReference type="GO" id="GO:0005886">
    <property type="term" value="C:plasma membrane"/>
    <property type="evidence" value="ECO:0007669"/>
    <property type="project" value="UniProtKB-SubCell"/>
</dbReference>
<dbReference type="AlphaFoldDB" id="A0A553JZB3"/>
<dbReference type="Proteomes" id="UP000317638">
    <property type="component" value="Unassembled WGS sequence"/>
</dbReference>
<evidence type="ECO:0000256" key="9">
    <source>
        <dbReference type="ARBA" id="ARBA00023136"/>
    </source>
</evidence>
<keyword evidence="4" id="KW-0410">Iron transport</keyword>
<evidence type="ECO:0000256" key="8">
    <source>
        <dbReference type="ARBA" id="ARBA00023065"/>
    </source>
</evidence>
<dbReference type="CDD" id="cd03214">
    <property type="entry name" value="ABC_Iron-Siderophores_B12_Hemin"/>
    <property type="match status" value="1"/>
</dbReference>
<evidence type="ECO:0000256" key="4">
    <source>
        <dbReference type="ARBA" id="ARBA00022496"/>
    </source>
</evidence>
<dbReference type="InterPro" id="IPR027417">
    <property type="entry name" value="P-loop_NTPase"/>
</dbReference>
<dbReference type="InterPro" id="IPR051535">
    <property type="entry name" value="Siderophore_ABC-ATPase"/>
</dbReference>
<accession>A0A553JZB3</accession>
<evidence type="ECO:0000256" key="7">
    <source>
        <dbReference type="ARBA" id="ARBA00023004"/>
    </source>
</evidence>
<evidence type="ECO:0000256" key="1">
    <source>
        <dbReference type="ARBA" id="ARBA00004202"/>
    </source>
</evidence>
<sequence>MIPSDPSAPAIRLRGVSLGYDDALVVDELDLDVPLGGTTVLIGANGSGKTTLLRGLTRQLPLRSGSMSVLGRDTAGWSPREFARTVALLPQAPVAPEGMTVEQLVDRGRHPHRRLLGGRRADDTEAVAGALERTGMVEFAERRLSELSGGQRQRAWLALVLAQSAPVMLLDEPTSYLDLAHQLDLMDLVRDLPDPRDPSRRATVVMVLHELNLAARVADHVVAVHGGRVAAQGTPSQVLVPEVLADVFGLDADVTPDPLLGHPVVMPRSVADRRTGRITPLERAASAG</sequence>
<dbReference type="FunFam" id="3.40.50.300:FF:000134">
    <property type="entry name" value="Iron-enterobactin ABC transporter ATP-binding protein"/>
    <property type="match status" value="1"/>
</dbReference>
<comment type="caution">
    <text evidence="11">The sequence shown here is derived from an EMBL/GenBank/DDBJ whole genome shotgun (WGS) entry which is preliminary data.</text>
</comment>
<dbReference type="SUPFAM" id="SSF52540">
    <property type="entry name" value="P-loop containing nucleoside triphosphate hydrolases"/>
    <property type="match status" value="1"/>
</dbReference>
<dbReference type="RefSeq" id="WP_143938523.1">
    <property type="nucleotide sequence ID" value="NZ_VKKG01000004.1"/>
</dbReference>
<feature type="domain" description="ABC transporter" evidence="10">
    <location>
        <begin position="11"/>
        <end position="251"/>
    </location>
</feature>
<name>A0A553JZB3_9ACTN</name>
<gene>
    <name evidence="11" type="ORF">FOJ82_10945</name>
</gene>
<keyword evidence="12" id="KW-1185">Reference proteome</keyword>
<dbReference type="GO" id="GO:0006826">
    <property type="term" value="P:iron ion transport"/>
    <property type="evidence" value="ECO:0007669"/>
    <property type="project" value="UniProtKB-KW"/>
</dbReference>
<dbReference type="InterPro" id="IPR003593">
    <property type="entry name" value="AAA+_ATPase"/>
</dbReference>
<dbReference type="EMBL" id="VKKG01000004">
    <property type="protein sequence ID" value="TRY17783.1"/>
    <property type="molecule type" value="Genomic_DNA"/>
</dbReference>
<evidence type="ECO:0000256" key="3">
    <source>
        <dbReference type="ARBA" id="ARBA00022475"/>
    </source>
</evidence>
<evidence type="ECO:0000313" key="12">
    <source>
        <dbReference type="Proteomes" id="UP000317638"/>
    </source>
</evidence>
<keyword evidence="6 11" id="KW-0067">ATP-binding</keyword>
<keyword evidence="3" id="KW-1003">Cell membrane</keyword>
<organism evidence="11 12">
    <name type="scientific">Tessaracoccus rhinocerotis</name>
    <dbReference type="NCBI Taxonomy" id="1689449"/>
    <lineage>
        <taxon>Bacteria</taxon>
        <taxon>Bacillati</taxon>
        <taxon>Actinomycetota</taxon>
        <taxon>Actinomycetes</taxon>
        <taxon>Propionibacteriales</taxon>
        <taxon>Propionibacteriaceae</taxon>
        <taxon>Tessaracoccus</taxon>
    </lineage>
</organism>
<evidence type="ECO:0000313" key="11">
    <source>
        <dbReference type="EMBL" id="TRY17783.1"/>
    </source>
</evidence>
<keyword evidence="9" id="KW-0472">Membrane</keyword>
<dbReference type="PROSITE" id="PS50893">
    <property type="entry name" value="ABC_TRANSPORTER_2"/>
    <property type="match status" value="1"/>
</dbReference>
<keyword evidence="7" id="KW-0408">Iron</keyword>
<evidence type="ECO:0000256" key="2">
    <source>
        <dbReference type="ARBA" id="ARBA00022448"/>
    </source>
</evidence>
<reference evidence="11 12" key="1">
    <citation type="submission" date="2019-07" db="EMBL/GenBank/DDBJ databases">
        <authorList>
            <person name="Zhou L.-Y."/>
        </authorList>
    </citation>
    <scope>NUCLEOTIDE SEQUENCE [LARGE SCALE GENOMIC DNA]</scope>
    <source>
        <strain evidence="11 12">YIM 101269</strain>
    </source>
</reference>
<dbReference type="InterPro" id="IPR003439">
    <property type="entry name" value="ABC_transporter-like_ATP-bd"/>
</dbReference>
<dbReference type="Gene3D" id="3.40.50.300">
    <property type="entry name" value="P-loop containing nucleotide triphosphate hydrolases"/>
    <property type="match status" value="1"/>
</dbReference>
<evidence type="ECO:0000259" key="10">
    <source>
        <dbReference type="PROSITE" id="PS50893"/>
    </source>
</evidence>
<evidence type="ECO:0000256" key="6">
    <source>
        <dbReference type="ARBA" id="ARBA00022840"/>
    </source>
</evidence>
<keyword evidence="5" id="KW-0547">Nucleotide-binding</keyword>
<comment type="subcellular location">
    <subcellularLocation>
        <location evidence="1">Cell membrane</location>
        <topology evidence="1">Peripheral membrane protein</topology>
    </subcellularLocation>
</comment>
<proteinExistence type="predicted"/>
<dbReference type="PANTHER" id="PTHR42771:SF2">
    <property type="entry name" value="IRON(3+)-HYDROXAMATE IMPORT ATP-BINDING PROTEIN FHUC"/>
    <property type="match status" value="1"/>
</dbReference>
<dbReference type="PANTHER" id="PTHR42771">
    <property type="entry name" value="IRON(3+)-HYDROXAMATE IMPORT ATP-BINDING PROTEIN FHUC"/>
    <property type="match status" value="1"/>
</dbReference>
<keyword evidence="8" id="KW-0406">Ion transport</keyword>